<gene>
    <name evidence="4" type="ORF">FPZ49_12445</name>
</gene>
<dbReference type="EMBL" id="VNJI01000013">
    <property type="protein sequence ID" value="TVY09545.1"/>
    <property type="molecule type" value="Genomic_DNA"/>
</dbReference>
<protein>
    <recommendedName>
        <fullName evidence="6">MarR family transcriptional regulator</fullName>
    </recommendedName>
</protein>
<evidence type="ECO:0000313" key="4">
    <source>
        <dbReference type="EMBL" id="TVY09545.1"/>
    </source>
</evidence>
<dbReference type="GO" id="GO:0003677">
    <property type="term" value="F:DNA binding"/>
    <property type="evidence" value="ECO:0007669"/>
    <property type="project" value="UniProtKB-KW"/>
</dbReference>
<evidence type="ECO:0000313" key="5">
    <source>
        <dbReference type="Proteomes" id="UP000317036"/>
    </source>
</evidence>
<evidence type="ECO:0000256" key="3">
    <source>
        <dbReference type="ARBA" id="ARBA00023163"/>
    </source>
</evidence>
<accession>A0A559KBN4</accession>
<dbReference type="AlphaFoldDB" id="A0A559KBN4"/>
<dbReference type="SUPFAM" id="SSF46785">
    <property type="entry name" value="Winged helix' DNA-binding domain"/>
    <property type="match status" value="1"/>
</dbReference>
<comment type="caution">
    <text evidence="4">The sequence shown here is derived from an EMBL/GenBank/DDBJ whole genome shotgun (WGS) entry which is preliminary data.</text>
</comment>
<organism evidence="4 5">
    <name type="scientific">Paenibacillus cremeus</name>
    <dbReference type="NCBI Taxonomy" id="2163881"/>
    <lineage>
        <taxon>Bacteria</taxon>
        <taxon>Bacillati</taxon>
        <taxon>Bacillota</taxon>
        <taxon>Bacilli</taxon>
        <taxon>Bacillales</taxon>
        <taxon>Paenibacillaceae</taxon>
        <taxon>Paenibacillus</taxon>
    </lineage>
</organism>
<dbReference type="PANTHER" id="PTHR38465:SF1">
    <property type="entry name" value="HTH-TYPE TRANSCRIPTIONAL REGULATOR MJ1563-RELATED"/>
    <property type="match status" value="1"/>
</dbReference>
<dbReference type="Proteomes" id="UP000317036">
    <property type="component" value="Unassembled WGS sequence"/>
</dbReference>
<reference evidence="4 5" key="1">
    <citation type="submission" date="2019-07" db="EMBL/GenBank/DDBJ databases">
        <authorList>
            <person name="Kim J."/>
        </authorList>
    </citation>
    <scope>NUCLEOTIDE SEQUENCE [LARGE SCALE GENOMIC DNA]</scope>
    <source>
        <strain evidence="4 5">JC52</strain>
    </source>
</reference>
<keyword evidence="3" id="KW-0804">Transcription</keyword>
<evidence type="ECO:0008006" key="6">
    <source>
        <dbReference type="Google" id="ProtNLM"/>
    </source>
</evidence>
<dbReference type="InterPro" id="IPR052362">
    <property type="entry name" value="HTH-GbsR_regulator"/>
</dbReference>
<evidence type="ECO:0000256" key="2">
    <source>
        <dbReference type="ARBA" id="ARBA00023125"/>
    </source>
</evidence>
<sequence length="170" mass="19532">MKERQPTFSDLKQNVSNHMSLTFDTDGFSPLVGRIFALLLFAPGPRSLQEMADELGVTKAAISVQVRTLEKFAMCQKLPTSNDRKDYYYISDDFSLTAMRSGLNKIQAIQRQVQATLDAFHALPAVSEEEKASHDAAKRRYLEMGEMYKLYMSRLEGIEEEWEKRRKLLD</sequence>
<keyword evidence="5" id="KW-1185">Reference proteome</keyword>
<keyword evidence="1" id="KW-0805">Transcription regulation</keyword>
<proteinExistence type="predicted"/>
<dbReference type="InterPro" id="IPR036388">
    <property type="entry name" value="WH-like_DNA-bd_sf"/>
</dbReference>
<dbReference type="PANTHER" id="PTHR38465">
    <property type="entry name" value="HTH-TYPE TRANSCRIPTIONAL REGULATOR MJ1563-RELATED"/>
    <property type="match status" value="1"/>
</dbReference>
<name>A0A559KBN4_9BACL</name>
<dbReference type="RefSeq" id="WP_144847071.1">
    <property type="nucleotide sequence ID" value="NZ_VNJI01000013.1"/>
</dbReference>
<keyword evidence="2" id="KW-0238">DNA-binding</keyword>
<evidence type="ECO:0000256" key="1">
    <source>
        <dbReference type="ARBA" id="ARBA00023015"/>
    </source>
</evidence>
<dbReference type="OrthoDB" id="2611006at2"/>
<dbReference type="InterPro" id="IPR036390">
    <property type="entry name" value="WH_DNA-bd_sf"/>
</dbReference>
<dbReference type="Gene3D" id="1.10.10.10">
    <property type="entry name" value="Winged helix-like DNA-binding domain superfamily/Winged helix DNA-binding domain"/>
    <property type="match status" value="1"/>
</dbReference>